<dbReference type="Proteomes" id="UP000238164">
    <property type="component" value="Chromosome 1"/>
</dbReference>
<dbReference type="KEGG" id="mgg:MPLG2_1449"/>
<proteinExistence type="predicted"/>
<protein>
    <submittedName>
        <fullName evidence="2">Uncharacterized protein</fullName>
    </submittedName>
</protein>
<feature type="region of interest" description="Disordered" evidence="1">
    <location>
        <begin position="1"/>
        <end position="55"/>
    </location>
</feature>
<evidence type="ECO:0000313" key="2">
    <source>
        <dbReference type="EMBL" id="SPD86485.1"/>
    </source>
</evidence>
<gene>
    <name evidence="2" type="ORF">MPLG2_1449</name>
</gene>
<keyword evidence="3" id="KW-1185">Reference proteome</keyword>
<reference evidence="2 3" key="1">
    <citation type="submission" date="2018-02" db="EMBL/GenBank/DDBJ databases">
        <authorList>
            <person name="Cohen D.B."/>
            <person name="Kent A.D."/>
        </authorList>
    </citation>
    <scope>NUCLEOTIDE SEQUENCE [LARGE SCALE GENOMIC DNA]</scope>
    <source>
        <strain evidence="2">1</strain>
    </source>
</reference>
<organism evidence="2 3">
    <name type="scientific">Micropruina glycogenica</name>
    <dbReference type="NCBI Taxonomy" id="75385"/>
    <lineage>
        <taxon>Bacteria</taxon>
        <taxon>Bacillati</taxon>
        <taxon>Actinomycetota</taxon>
        <taxon>Actinomycetes</taxon>
        <taxon>Propionibacteriales</taxon>
        <taxon>Nocardioidaceae</taxon>
        <taxon>Micropruina</taxon>
    </lineage>
</organism>
<dbReference type="AlphaFoldDB" id="A0A2N9JG69"/>
<dbReference type="EMBL" id="LT985188">
    <property type="protein sequence ID" value="SPD86485.1"/>
    <property type="molecule type" value="Genomic_DNA"/>
</dbReference>
<name>A0A2N9JG69_9ACTN</name>
<sequence length="55" mass="5905">MIPGRDGVCSNPRNQWQPDEGEPRDPASAGMTALPSRAGIRRDDGAPVTRRHPPG</sequence>
<accession>A0A2N9JG69</accession>
<evidence type="ECO:0000256" key="1">
    <source>
        <dbReference type="SAM" id="MobiDB-lite"/>
    </source>
</evidence>
<evidence type="ECO:0000313" key="3">
    <source>
        <dbReference type="Proteomes" id="UP000238164"/>
    </source>
</evidence>